<protein>
    <submittedName>
        <fullName evidence="4">DUF4034 domain-containing protein</fullName>
    </submittedName>
</protein>
<dbReference type="Gene3D" id="1.25.40.10">
    <property type="entry name" value="Tetratricopeptide repeat domain"/>
    <property type="match status" value="2"/>
</dbReference>
<dbReference type="InterPro" id="IPR011990">
    <property type="entry name" value="TPR-like_helical_dom_sf"/>
</dbReference>
<dbReference type="AlphaFoldDB" id="A0A5C4RSV5"/>
<comment type="caution">
    <text evidence="4">The sequence shown here is derived from an EMBL/GenBank/DDBJ whole genome shotgun (WGS) entry which is preliminary data.</text>
</comment>
<dbReference type="Pfam" id="PF13226">
    <property type="entry name" value="DUF4034"/>
    <property type="match status" value="1"/>
</dbReference>
<dbReference type="Proteomes" id="UP000305760">
    <property type="component" value="Unassembled WGS sequence"/>
</dbReference>
<dbReference type="EMBL" id="SMDR01000001">
    <property type="protein sequence ID" value="TNJ34296.1"/>
    <property type="molecule type" value="Genomic_DNA"/>
</dbReference>
<evidence type="ECO:0000313" key="4">
    <source>
        <dbReference type="EMBL" id="TNJ34296.1"/>
    </source>
</evidence>
<evidence type="ECO:0000259" key="3">
    <source>
        <dbReference type="Pfam" id="PF13226"/>
    </source>
</evidence>
<dbReference type="SUPFAM" id="SSF48452">
    <property type="entry name" value="TPR-like"/>
    <property type="match status" value="1"/>
</dbReference>
<evidence type="ECO:0000313" key="5">
    <source>
        <dbReference type="Proteomes" id="UP000305760"/>
    </source>
</evidence>
<feature type="compositionally biased region" description="Basic and acidic residues" evidence="1">
    <location>
        <begin position="516"/>
        <end position="529"/>
    </location>
</feature>
<dbReference type="RefSeq" id="WP_139444705.1">
    <property type="nucleotide sequence ID" value="NZ_SMDR01000001.1"/>
</dbReference>
<evidence type="ECO:0000256" key="1">
    <source>
        <dbReference type="SAM" id="MobiDB-lite"/>
    </source>
</evidence>
<name>A0A5C4RSV5_9GAMM</name>
<reference evidence="4 5" key="1">
    <citation type="submission" date="2019-03" db="EMBL/GenBank/DDBJ databases">
        <title>Arenimonas daejeonensis sp. nov., isolated from compost.</title>
        <authorList>
            <person name="Jeon C.O."/>
        </authorList>
    </citation>
    <scope>NUCLEOTIDE SEQUENCE [LARGE SCALE GENOMIC DNA]</scope>
    <source>
        <strain evidence="4 5">R29</strain>
    </source>
</reference>
<organism evidence="4 5">
    <name type="scientific">Arenimonas terrae</name>
    <dbReference type="NCBI Taxonomy" id="2546226"/>
    <lineage>
        <taxon>Bacteria</taxon>
        <taxon>Pseudomonadati</taxon>
        <taxon>Pseudomonadota</taxon>
        <taxon>Gammaproteobacteria</taxon>
        <taxon>Lysobacterales</taxon>
        <taxon>Lysobacteraceae</taxon>
        <taxon>Arenimonas</taxon>
    </lineage>
</organism>
<accession>A0A5C4RSV5</accession>
<proteinExistence type="predicted"/>
<evidence type="ECO:0000256" key="2">
    <source>
        <dbReference type="SAM" id="SignalP"/>
    </source>
</evidence>
<dbReference type="OrthoDB" id="6020252at2"/>
<feature type="chain" id="PRO_5023143513" evidence="2">
    <location>
        <begin position="20"/>
        <end position="535"/>
    </location>
</feature>
<feature type="signal peptide" evidence="2">
    <location>
        <begin position="1"/>
        <end position="19"/>
    </location>
</feature>
<sequence length="535" mass="60087">MRFVVLAAGLWVVPASVLASAPPAPIPPAPSPYRNAPAEVRTYLEQARKADFLSDPLARCLEWPAIPGAKWPEGLVQAHCEYNFAPRLTLAELDKHLSEGTIAALEARLVADLERHYSDGDDFTEIVHAHFFDFNGSDESGRLTQAWIDAAPESPFAQVARGHWNRSMAGKARGTKWIQQTPRENIERMHEYGDAAIEHYERALKLEPRLTEAHAGIIDVATLGGRDKDMKAAVRKAQKLAPACRAWGHQFMGALEPRWGGSFEQMVEFANTVKPYIDERPMASIVAVMPQLTLSDELYRVERWPQAEAVAKDATLKTTHIAAYRDAGLSILAQDGGNQWEALMYLLGESRLSGGSGYAARQRGRLIWQLTQDVEWALLATRRAVDIDPSNSYGQWLLGGLYATQGKVDEAEAAYLEAMRDPEQRRSALKNLVALLVMKDQTKRAARYVETLTTEYPDYGWGWFYNSLVIIDRKGGTFSPDDREVMDAFDKFEQTADPDDAEQLMQVRALRDSHRRLQEQIKEAEAEAKRRARRP</sequence>
<dbReference type="InterPro" id="IPR025115">
    <property type="entry name" value="DUF4034"/>
</dbReference>
<feature type="region of interest" description="Disordered" evidence="1">
    <location>
        <begin position="516"/>
        <end position="535"/>
    </location>
</feature>
<gene>
    <name evidence="4" type="ORF">E1B00_00435</name>
</gene>
<keyword evidence="2" id="KW-0732">Signal</keyword>
<keyword evidence="5" id="KW-1185">Reference proteome</keyword>
<feature type="domain" description="DUF4034" evidence="3">
    <location>
        <begin position="91"/>
        <end position="222"/>
    </location>
</feature>